<gene>
    <name evidence="2" type="primary">CUNH4orf45</name>
</gene>
<dbReference type="CTD" id="152940"/>
<dbReference type="PANTHER" id="PTHR34833:SF1">
    <property type="entry name" value="GENE, 17359-RELATED"/>
    <property type="match status" value="1"/>
</dbReference>
<evidence type="ECO:0000313" key="1">
    <source>
        <dbReference type="Proteomes" id="UP000515140"/>
    </source>
</evidence>
<evidence type="ECO:0000313" key="2">
    <source>
        <dbReference type="RefSeq" id="XP_020825369.1"/>
    </source>
</evidence>
<proteinExistence type="predicted"/>
<dbReference type="Pfam" id="PF15123">
    <property type="entry name" value="DUF4562"/>
    <property type="match status" value="1"/>
</dbReference>
<protein>
    <submittedName>
        <fullName evidence="2">Uncharacterized protein C4orf45 homolog</fullName>
    </submittedName>
</protein>
<dbReference type="Proteomes" id="UP000515140">
    <property type="component" value="Unplaced"/>
</dbReference>
<organism evidence="1 2">
    <name type="scientific">Phascolarctos cinereus</name>
    <name type="common">Koala</name>
    <dbReference type="NCBI Taxonomy" id="38626"/>
    <lineage>
        <taxon>Eukaryota</taxon>
        <taxon>Metazoa</taxon>
        <taxon>Chordata</taxon>
        <taxon>Craniata</taxon>
        <taxon>Vertebrata</taxon>
        <taxon>Euteleostomi</taxon>
        <taxon>Mammalia</taxon>
        <taxon>Metatheria</taxon>
        <taxon>Diprotodontia</taxon>
        <taxon>Phascolarctidae</taxon>
        <taxon>Phascolarctos</taxon>
    </lineage>
</organism>
<dbReference type="KEGG" id="pcw:110196453"/>
<feature type="non-terminal residue" evidence="2">
    <location>
        <position position="119"/>
    </location>
</feature>
<name>A0A6P5J370_PHACI</name>
<dbReference type="AlphaFoldDB" id="A0A6P5J370"/>
<dbReference type="FunCoup" id="A0A6P5J370">
    <property type="interactions" value="6"/>
</dbReference>
<dbReference type="InParanoid" id="A0A6P5J370"/>
<dbReference type="InterPro" id="IPR027814">
    <property type="entry name" value="DUF4562"/>
</dbReference>
<dbReference type="GeneID" id="110196453"/>
<sequence length="119" mass="13931">MAYSLSHRKPISFDVGRRMIFTGPDGIKDHKPKFPANTKYIGEKRPILEATSELDYLWRPAPNRSFTARQKHFYVGEIGWGIPELSFINQSRLETDVNIKRGEFRRFWRIPSLIGTKIH</sequence>
<reference evidence="2" key="1">
    <citation type="submission" date="2025-08" db="UniProtKB">
        <authorList>
            <consortium name="RefSeq"/>
        </authorList>
    </citation>
    <scope>IDENTIFICATION</scope>
    <source>
        <tissue evidence="2">Spleen</tissue>
    </source>
</reference>
<dbReference type="RefSeq" id="XP_020825369.1">
    <property type="nucleotide sequence ID" value="XM_020969710.1"/>
</dbReference>
<accession>A0A6P5J370</accession>
<dbReference type="PANTHER" id="PTHR34833">
    <property type="entry name" value="GENE, 17359-RELATED"/>
    <property type="match status" value="1"/>
</dbReference>
<keyword evidence="1" id="KW-1185">Reference proteome</keyword>